<comment type="caution">
    <text evidence="3">The sequence shown here is derived from an EMBL/GenBank/DDBJ whole genome shotgun (WGS) entry which is preliminary data.</text>
</comment>
<dbReference type="SMART" id="SM00318">
    <property type="entry name" value="SNc"/>
    <property type="match status" value="1"/>
</dbReference>
<dbReference type="EMBL" id="JBHSIV010000025">
    <property type="protein sequence ID" value="MFC5064695.1"/>
    <property type="molecule type" value="Genomic_DNA"/>
</dbReference>
<dbReference type="InterPro" id="IPR035437">
    <property type="entry name" value="SNase_OB-fold_sf"/>
</dbReference>
<keyword evidence="1" id="KW-0812">Transmembrane</keyword>
<reference evidence="4" key="1">
    <citation type="journal article" date="2019" name="Int. J. Syst. Evol. Microbiol.">
        <title>The Global Catalogue of Microorganisms (GCM) 10K type strain sequencing project: providing services to taxonomists for standard genome sequencing and annotation.</title>
        <authorList>
            <consortium name="The Broad Institute Genomics Platform"/>
            <consortium name="The Broad Institute Genome Sequencing Center for Infectious Disease"/>
            <person name="Wu L."/>
            <person name="Ma J."/>
        </authorList>
    </citation>
    <scope>NUCLEOTIDE SEQUENCE [LARGE SCALE GENOMIC DNA]</scope>
    <source>
        <strain evidence="4">CGMCC 4.7093</strain>
    </source>
</reference>
<accession>A0ABV9YP44</accession>
<proteinExistence type="predicted"/>
<evidence type="ECO:0000259" key="2">
    <source>
        <dbReference type="PROSITE" id="PS50830"/>
    </source>
</evidence>
<dbReference type="PROSITE" id="PS50830">
    <property type="entry name" value="TNASE_3"/>
    <property type="match status" value="1"/>
</dbReference>
<evidence type="ECO:0000313" key="3">
    <source>
        <dbReference type="EMBL" id="MFC5064695.1"/>
    </source>
</evidence>
<dbReference type="SUPFAM" id="SSF50199">
    <property type="entry name" value="Staphylococcal nuclease"/>
    <property type="match status" value="1"/>
</dbReference>
<dbReference type="Gene3D" id="2.40.50.90">
    <property type="match status" value="1"/>
</dbReference>
<evidence type="ECO:0000256" key="1">
    <source>
        <dbReference type="SAM" id="Phobius"/>
    </source>
</evidence>
<feature type="domain" description="TNase-like" evidence="2">
    <location>
        <begin position="80"/>
        <end position="214"/>
    </location>
</feature>
<gene>
    <name evidence="3" type="ORF">ACFPBZ_20905</name>
</gene>
<dbReference type="InterPro" id="IPR016071">
    <property type="entry name" value="Staphylococal_nuclease_OB-fold"/>
</dbReference>
<keyword evidence="4" id="KW-1185">Reference proteome</keyword>
<dbReference type="Pfam" id="PF00565">
    <property type="entry name" value="SNase"/>
    <property type="match status" value="1"/>
</dbReference>
<dbReference type="Proteomes" id="UP001595947">
    <property type="component" value="Unassembled WGS sequence"/>
</dbReference>
<name>A0ABV9YP44_9PSEU</name>
<dbReference type="RefSeq" id="WP_378038038.1">
    <property type="nucleotide sequence ID" value="NZ_JBHSIV010000025.1"/>
</dbReference>
<evidence type="ECO:0000313" key="4">
    <source>
        <dbReference type="Proteomes" id="UP001595947"/>
    </source>
</evidence>
<keyword evidence="1" id="KW-0472">Membrane</keyword>
<sequence length="228" mass="22926">MGNHGNGPATGAHRAVGPGRHLPLLLTAVGGVVLLGLGVLLGLVLGRGSGGAAAAAPVAAVAPTSTPTARAADATAGAPPTLMGEVVRVDTGDEVVVRVGTEEVVVGILGIDAPEMAGPTRTTGECGAAEALRFADRTLSGQTVTLVPDPTIPAVDDRGRRLAYVVLPTQLSYTDAAISAGVVTADTSRRLWYAPVFAREQAEAVKADRGMWGDPCDATPGRPLRAGT</sequence>
<protein>
    <submittedName>
        <fullName evidence="3">Thermonuclease family protein</fullName>
    </submittedName>
</protein>
<keyword evidence="1" id="KW-1133">Transmembrane helix</keyword>
<organism evidence="3 4">
    <name type="scientific">Actinomycetospora atypica</name>
    <dbReference type="NCBI Taxonomy" id="1290095"/>
    <lineage>
        <taxon>Bacteria</taxon>
        <taxon>Bacillati</taxon>
        <taxon>Actinomycetota</taxon>
        <taxon>Actinomycetes</taxon>
        <taxon>Pseudonocardiales</taxon>
        <taxon>Pseudonocardiaceae</taxon>
        <taxon>Actinomycetospora</taxon>
    </lineage>
</organism>
<feature type="transmembrane region" description="Helical" evidence="1">
    <location>
        <begin position="24"/>
        <end position="45"/>
    </location>
</feature>